<keyword evidence="3 6" id="KW-1133">Transmembrane helix</keyword>
<dbReference type="GO" id="GO:0009403">
    <property type="term" value="P:toxin biosynthetic process"/>
    <property type="evidence" value="ECO:0007669"/>
    <property type="project" value="InterPro"/>
</dbReference>
<name>A0A9D1MSG1_9PROT</name>
<sequence length="271" mass="29938">MFDLTTLDYIYIGVIVASTVWASIRGGIFETVATLSWVIAAFAARFISPMLDKLLQGWFDLSESTVGTLVASYFIVFFVILMLVGFFNQRLREKIQNSIMKVTDRTLGIIFGIIRGIVVMGIVYWCALWYYSDAPRPAPWVENARTRPIMQLTAVKLDEWFFPGPGSKLLARDMTGMQASKEIFDNLINPAVSDTKDNAEVETDEAAETGYKSSERTALEKQLLQIENAARAEEARAAAEEEAENAAASESATGAEQAPEYGSEDAPVTSD</sequence>
<dbReference type="InterPro" id="IPR052719">
    <property type="entry name" value="CvpA-like"/>
</dbReference>
<evidence type="ECO:0000313" key="7">
    <source>
        <dbReference type="EMBL" id="HIU65508.1"/>
    </source>
</evidence>
<reference evidence="7" key="2">
    <citation type="journal article" date="2021" name="PeerJ">
        <title>Extensive microbial diversity within the chicken gut microbiome revealed by metagenomics and culture.</title>
        <authorList>
            <person name="Gilroy R."/>
            <person name="Ravi A."/>
            <person name="Getino M."/>
            <person name="Pursley I."/>
            <person name="Horton D.L."/>
            <person name="Alikhan N.F."/>
            <person name="Baker D."/>
            <person name="Gharbi K."/>
            <person name="Hall N."/>
            <person name="Watson M."/>
            <person name="Adriaenssens E.M."/>
            <person name="Foster-Nyarko E."/>
            <person name="Jarju S."/>
            <person name="Secka A."/>
            <person name="Antonio M."/>
            <person name="Oren A."/>
            <person name="Chaudhuri R.R."/>
            <person name="La Ragione R."/>
            <person name="Hildebrand F."/>
            <person name="Pallen M.J."/>
        </authorList>
    </citation>
    <scope>NUCLEOTIDE SEQUENCE</scope>
    <source>
        <strain evidence="7">CHK136-897</strain>
    </source>
</reference>
<feature type="transmembrane region" description="Helical" evidence="6">
    <location>
        <begin position="107"/>
        <end position="131"/>
    </location>
</feature>
<evidence type="ECO:0000256" key="4">
    <source>
        <dbReference type="ARBA" id="ARBA00023136"/>
    </source>
</evidence>
<feature type="transmembrane region" description="Helical" evidence="6">
    <location>
        <begin position="6"/>
        <end position="24"/>
    </location>
</feature>
<dbReference type="InterPro" id="IPR003825">
    <property type="entry name" value="Colicin-V_CvpA"/>
</dbReference>
<comment type="caution">
    <text evidence="7">The sequence shown here is derived from an EMBL/GenBank/DDBJ whole genome shotgun (WGS) entry which is preliminary data.</text>
</comment>
<feature type="region of interest" description="Disordered" evidence="5">
    <location>
        <begin position="195"/>
        <end position="214"/>
    </location>
</feature>
<dbReference type="Proteomes" id="UP000824142">
    <property type="component" value="Unassembled WGS sequence"/>
</dbReference>
<proteinExistence type="predicted"/>
<gene>
    <name evidence="7" type="ORF">IAC63_02610</name>
</gene>
<comment type="subcellular location">
    <subcellularLocation>
        <location evidence="1">Membrane</location>
        <topology evidence="1">Multi-pass membrane protein</topology>
    </subcellularLocation>
</comment>
<feature type="compositionally biased region" description="Basic and acidic residues" evidence="5">
    <location>
        <begin position="230"/>
        <end position="239"/>
    </location>
</feature>
<dbReference type="EMBL" id="DVNO01000021">
    <property type="protein sequence ID" value="HIU65508.1"/>
    <property type="molecule type" value="Genomic_DNA"/>
</dbReference>
<evidence type="ECO:0000313" key="8">
    <source>
        <dbReference type="Proteomes" id="UP000824142"/>
    </source>
</evidence>
<dbReference type="Pfam" id="PF02674">
    <property type="entry name" value="Colicin_V"/>
    <property type="match status" value="1"/>
</dbReference>
<feature type="transmembrane region" description="Helical" evidence="6">
    <location>
        <begin position="68"/>
        <end position="87"/>
    </location>
</feature>
<evidence type="ECO:0000256" key="6">
    <source>
        <dbReference type="SAM" id="Phobius"/>
    </source>
</evidence>
<evidence type="ECO:0000256" key="5">
    <source>
        <dbReference type="SAM" id="MobiDB-lite"/>
    </source>
</evidence>
<keyword evidence="2 6" id="KW-0812">Transmembrane</keyword>
<dbReference type="PANTHER" id="PTHR36926">
    <property type="entry name" value="COLICIN V PRODUCTION PROTEIN"/>
    <property type="match status" value="1"/>
</dbReference>
<evidence type="ECO:0000256" key="3">
    <source>
        <dbReference type="ARBA" id="ARBA00022989"/>
    </source>
</evidence>
<feature type="region of interest" description="Disordered" evidence="5">
    <location>
        <begin position="230"/>
        <end position="271"/>
    </location>
</feature>
<reference evidence="7" key="1">
    <citation type="submission" date="2020-10" db="EMBL/GenBank/DDBJ databases">
        <authorList>
            <person name="Gilroy R."/>
        </authorList>
    </citation>
    <scope>NUCLEOTIDE SEQUENCE</scope>
    <source>
        <strain evidence="7">CHK136-897</strain>
    </source>
</reference>
<organism evidence="7 8">
    <name type="scientific">Candidatus Enterousia avicola</name>
    <dbReference type="NCBI Taxonomy" id="2840787"/>
    <lineage>
        <taxon>Bacteria</taxon>
        <taxon>Pseudomonadati</taxon>
        <taxon>Pseudomonadota</taxon>
        <taxon>Alphaproteobacteria</taxon>
        <taxon>Candidatus Enterousia</taxon>
    </lineage>
</organism>
<dbReference type="PANTHER" id="PTHR36926:SF1">
    <property type="entry name" value="COLICIN V PRODUCTION PROTEIN"/>
    <property type="match status" value="1"/>
</dbReference>
<keyword evidence="4 6" id="KW-0472">Membrane</keyword>
<dbReference type="AlphaFoldDB" id="A0A9D1MSG1"/>
<dbReference type="GO" id="GO:0016020">
    <property type="term" value="C:membrane"/>
    <property type="evidence" value="ECO:0007669"/>
    <property type="project" value="UniProtKB-SubCell"/>
</dbReference>
<evidence type="ECO:0000256" key="2">
    <source>
        <dbReference type="ARBA" id="ARBA00022692"/>
    </source>
</evidence>
<evidence type="ECO:0000256" key="1">
    <source>
        <dbReference type="ARBA" id="ARBA00004141"/>
    </source>
</evidence>
<accession>A0A9D1MSG1</accession>
<protein>
    <submittedName>
        <fullName evidence="7">CvpA family protein</fullName>
    </submittedName>
</protein>
<feature type="transmembrane region" description="Helical" evidence="6">
    <location>
        <begin position="31"/>
        <end position="48"/>
    </location>
</feature>